<evidence type="ECO:0000313" key="4">
    <source>
        <dbReference type="Proteomes" id="UP000249304"/>
    </source>
</evidence>
<organism evidence="3 4">
    <name type="scientific">Nonomuraea aridisoli</name>
    <dbReference type="NCBI Taxonomy" id="2070368"/>
    <lineage>
        <taxon>Bacteria</taxon>
        <taxon>Bacillati</taxon>
        <taxon>Actinomycetota</taxon>
        <taxon>Actinomycetes</taxon>
        <taxon>Streptosporangiales</taxon>
        <taxon>Streptosporangiaceae</taxon>
        <taxon>Nonomuraea</taxon>
    </lineage>
</organism>
<dbReference type="InterPro" id="IPR014748">
    <property type="entry name" value="Enoyl-CoA_hydra_C"/>
</dbReference>
<comment type="similarity">
    <text evidence="1 2">Belongs to the enoyl-CoA hydratase/isomerase family.</text>
</comment>
<dbReference type="InterPro" id="IPR029045">
    <property type="entry name" value="ClpP/crotonase-like_dom_sf"/>
</dbReference>
<dbReference type="OrthoDB" id="9777711at2"/>
<dbReference type="InterPro" id="IPR018376">
    <property type="entry name" value="Enoyl-CoA_hyd/isom_CS"/>
</dbReference>
<dbReference type="PANTHER" id="PTHR43802:SF1">
    <property type="entry name" value="IP11341P-RELATED"/>
    <property type="match status" value="1"/>
</dbReference>
<dbReference type="RefSeq" id="WP_111181137.1">
    <property type="nucleotide sequence ID" value="NZ_POUD01000101.1"/>
</dbReference>
<dbReference type="Gene3D" id="1.10.12.10">
    <property type="entry name" value="Lyase 2-enoyl-coa Hydratase, Chain A, domain 2"/>
    <property type="match status" value="1"/>
</dbReference>
<keyword evidence="4" id="KW-1185">Reference proteome</keyword>
<dbReference type="InterPro" id="IPR001753">
    <property type="entry name" value="Enoyl-CoA_hydra/iso"/>
</dbReference>
<evidence type="ECO:0000313" key="3">
    <source>
        <dbReference type="EMBL" id="PZG15620.1"/>
    </source>
</evidence>
<protein>
    <submittedName>
        <fullName evidence="3">Enoyl-CoA hydratase</fullName>
    </submittedName>
</protein>
<dbReference type="PANTHER" id="PTHR43802">
    <property type="entry name" value="ENOYL-COA HYDRATASE"/>
    <property type="match status" value="1"/>
</dbReference>
<dbReference type="EMBL" id="POUD01000101">
    <property type="protein sequence ID" value="PZG15620.1"/>
    <property type="molecule type" value="Genomic_DNA"/>
</dbReference>
<dbReference type="CDD" id="cd06558">
    <property type="entry name" value="crotonase-like"/>
    <property type="match status" value="1"/>
</dbReference>
<sequence>MSDNPDVLVERDGNGIVTVTLNRPTSRNSVPRSSWTTLTEVFGEIAGRGDDRVVVLTGAGGDFCSGADLRGQDPAESPRRAMQVVNAALFALRDLPLPTIAAVSGVAVGAGFNMALACDLAIADETARFSQIFAKRGLSVDFGGSWFLTHMVGLHRAKELAFFGRMYSAHEIHAMGLLNRVVAPGEALGQAYAWARELAGLAPLPLSQTKEMLNLAASSGFHESALREATAQNLNGTTEDTREAVRAFLEKRDPVFRGR</sequence>
<dbReference type="Pfam" id="PF00378">
    <property type="entry name" value="ECH_1"/>
    <property type="match status" value="1"/>
</dbReference>
<evidence type="ECO:0000256" key="2">
    <source>
        <dbReference type="RuleBase" id="RU003707"/>
    </source>
</evidence>
<dbReference type="SUPFAM" id="SSF52096">
    <property type="entry name" value="ClpP/crotonase"/>
    <property type="match status" value="1"/>
</dbReference>
<dbReference type="GO" id="GO:0003824">
    <property type="term" value="F:catalytic activity"/>
    <property type="evidence" value="ECO:0007669"/>
    <property type="project" value="InterPro"/>
</dbReference>
<name>A0A2W2EPU6_9ACTN</name>
<evidence type="ECO:0000256" key="1">
    <source>
        <dbReference type="ARBA" id="ARBA00005254"/>
    </source>
</evidence>
<comment type="caution">
    <text evidence="3">The sequence shown here is derived from an EMBL/GenBank/DDBJ whole genome shotgun (WGS) entry which is preliminary data.</text>
</comment>
<dbReference type="Gene3D" id="3.90.226.10">
    <property type="entry name" value="2-enoyl-CoA Hydratase, Chain A, domain 1"/>
    <property type="match status" value="1"/>
</dbReference>
<reference evidence="3 4" key="1">
    <citation type="submission" date="2018-01" db="EMBL/GenBank/DDBJ databases">
        <title>Draft genome sequence of Nonomuraea sp. KC333.</title>
        <authorList>
            <person name="Sahin N."/>
            <person name="Saygin H."/>
            <person name="Ay H."/>
        </authorList>
    </citation>
    <scope>NUCLEOTIDE SEQUENCE [LARGE SCALE GENOMIC DNA]</scope>
    <source>
        <strain evidence="3 4">KC333</strain>
    </source>
</reference>
<gene>
    <name evidence="3" type="ORF">C1J01_23450</name>
</gene>
<dbReference type="Proteomes" id="UP000249304">
    <property type="component" value="Unassembled WGS sequence"/>
</dbReference>
<accession>A0A2W2EPU6</accession>
<proteinExistence type="inferred from homology"/>
<dbReference type="PROSITE" id="PS00166">
    <property type="entry name" value="ENOYL_COA_HYDRATASE"/>
    <property type="match status" value="1"/>
</dbReference>
<dbReference type="AlphaFoldDB" id="A0A2W2EPU6"/>